<evidence type="ECO:0000256" key="2">
    <source>
        <dbReference type="ARBA" id="ARBA00012135"/>
    </source>
</evidence>
<dbReference type="CDD" id="cd01169">
    <property type="entry name" value="HMPP_kinase"/>
    <property type="match status" value="1"/>
</dbReference>
<dbReference type="Gene3D" id="3.40.1190.20">
    <property type="match status" value="1"/>
</dbReference>
<keyword evidence="4" id="KW-0808">Transferase</keyword>
<feature type="domain" description="Pyridoxamine kinase/Phosphomethylpyrimidine kinase" evidence="3">
    <location>
        <begin position="15"/>
        <end position="237"/>
    </location>
</feature>
<evidence type="ECO:0000259" key="3">
    <source>
        <dbReference type="Pfam" id="PF08543"/>
    </source>
</evidence>
<proteinExistence type="predicted"/>
<dbReference type="Proteomes" id="UP001354989">
    <property type="component" value="Chromosome"/>
</dbReference>
<accession>A0ABM7VD80</accession>
<protein>
    <recommendedName>
        <fullName evidence="2">hydroxymethylpyrimidine kinase</fullName>
        <ecNumber evidence="2">2.7.1.49</ecNumber>
    </recommendedName>
</protein>
<dbReference type="EMBL" id="AP025292">
    <property type="protein sequence ID" value="BDC98916.1"/>
    <property type="molecule type" value="Genomic_DNA"/>
</dbReference>
<keyword evidence="5" id="KW-1185">Reference proteome</keyword>
<reference evidence="4 5" key="1">
    <citation type="submission" date="2021-12" db="EMBL/GenBank/DDBJ databases">
        <title>Genome sequencing of bacteria with rrn-lacking chromosome and rrn-plasmid.</title>
        <authorList>
            <person name="Anda M."/>
            <person name="Iwasaki W."/>
        </authorList>
    </citation>
    <scope>NUCLEOTIDE SEQUENCE [LARGE SCALE GENOMIC DNA]</scope>
    <source>
        <strain evidence="4 5">NBRC 101262</strain>
    </source>
</reference>
<dbReference type="GO" id="GO:0016301">
    <property type="term" value="F:kinase activity"/>
    <property type="evidence" value="ECO:0007669"/>
    <property type="project" value="UniProtKB-KW"/>
</dbReference>
<evidence type="ECO:0000313" key="5">
    <source>
        <dbReference type="Proteomes" id="UP001354989"/>
    </source>
</evidence>
<gene>
    <name evidence="4" type="primary">thiD</name>
    <name evidence="4" type="ORF">PEPS_11970</name>
</gene>
<dbReference type="PANTHER" id="PTHR20858">
    <property type="entry name" value="PHOSPHOMETHYLPYRIMIDINE KINASE"/>
    <property type="match status" value="1"/>
</dbReference>
<dbReference type="PANTHER" id="PTHR20858:SF17">
    <property type="entry name" value="HYDROXYMETHYLPYRIMIDINE_PHOSPHOMETHYLPYRIMIDINE KINASE THI20-RELATED"/>
    <property type="match status" value="1"/>
</dbReference>
<evidence type="ECO:0000313" key="4">
    <source>
        <dbReference type="EMBL" id="BDC98916.1"/>
    </source>
</evidence>
<dbReference type="RefSeq" id="WP_338397955.1">
    <property type="nucleotide sequence ID" value="NZ_AP025292.1"/>
</dbReference>
<evidence type="ECO:0000256" key="1">
    <source>
        <dbReference type="ARBA" id="ARBA00004948"/>
    </source>
</evidence>
<dbReference type="InterPro" id="IPR013749">
    <property type="entry name" value="PM/HMP-P_kinase-1"/>
</dbReference>
<dbReference type="SUPFAM" id="SSF53613">
    <property type="entry name" value="Ribokinase-like"/>
    <property type="match status" value="1"/>
</dbReference>
<sequence length="246" mass="27324">MKVDRTTVLSIAGFDPSAGAGVLADVKTFEQHQVMGLAVQTCWSAQNEQHFEQVGWLKTEEIISQLKVLLQLYKPQYIKVGLVPSWVALRDILQVIISQAPSARIILDPVLSASAGFEFHQEGHRIFKTEILPQLFLITPNAEEYKQLFGSQSVEKWPYAAHLLLKGGHRENHLGEDLLVEGEGISVIKSNRGKLPAKHGTGCILSAAITAQLALGQDLKTACHLAKEYLEQRMAYHEGLLTYHHL</sequence>
<organism evidence="4 5">
    <name type="scientific">Persicobacter psychrovividus</name>
    <dbReference type="NCBI Taxonomy" id="387638"/>
    <lineage>
        <taxon>Bacteria</taxon>
        <taxon>Pseudomonadati</taxon>
        <taxon>Bacteroidota</taxon>
        <taxon>Cytophagia</taxon>
        <taxon>Cytophagales</taxon>
        <taxon>Persicobacteraceae</taxon>
        <taxon>Persicobacter</taxon>
    </lineage>
</organism>
<name>A0ABM7VD80_9BACT</name>
<dbReference type="InterPro" id="IPR029056">
    <property type="entry name" value="Ribokinase-like"/>
</dbReference>
<dbReference type="EC" id="2.7.1.49" evidence="2"/>
<keyword evidence="4" id="KW-0418">Kinase</keyword>
<dbReference type="Pfam" id="PF08543">
    <property type="entry name" value="Phos_pyr_kin"/>
    <property type="match status" value="1"/>
</dbReference>
<dbReference type="InterPro" id="IPR004399">
    <property type="entry name" value="HMP/HMP-P_kinase_dom"/>
</dbReference>
<comment type="pathway">
    <text evidence="1">Cofactor biosynthesis; thiamine diphosphate biosynthesis.</text>
</comment>